<keyword evidence="14" id="KW-1185">Reference proteome</keyword>
<dbReference type="Gene3D" id="3.30.9.10">
    <property type="entry name" value="D-Amino Acid Oxidase, subunit A, domain 2"/>
    <property type="match status" value="1"/>
</dbReference>
<keyword evidence="8 10" id="KW-0560">Oxidoreductase</keyword>
<evidence type="ECO:0000256" key="8">
    <source>
        <dbReference type="ARBA" id="ARBA00023002"/>
    </source>
</evidence>
<organism evidence="13 14">
    <name type="scientific">Sodalis praecaptivus</name>
    <dbReference type="NCBI Taxonomy" id="1239307"/>
    <lineage>
        <taxon>Bacteria</taxon>
        <taxon>Pseudomonadati</taxon>
        <taxon>Pseudomonadota</taxon>
        <taxon>Gammaproteobacteria</taxon>
        <taxon>Enterobacterales</taxon>
        <taxon>Bruguierivoracaceae</taxon>
        <taxon>Sodalis</taxon>
    </lineage>
</organism>
<evidence type="ECO:0000259" key="12">
    <source>
        <dbReference type="Pfam" id="PF05430"/>
    </source>
</evidence>
<dbReference type="InterPro" id="IPR006076">
    <property type="entry name" value="FAD-dep_OxRdtase"/>
</dbReference>
<dbReference type="EC" id="2.1.1.61" evidence="10"/>
<dbReference type="Proteomes" id="UP000019028">
    <property type="component" value="Chromosome"/>
</dbReference>
<protein>
    <recommendedName>
        <fullName evidence="10">tRNA 5-methylaminomethyl-2-thiouridine biosynthesis bifunctional protein MnmC</fullName>
        <shortName evidence="10">tRNA mnm(5)s(2)U biosynthesis bifunctional protein</shortName>
    </recommendedName>
    <domain>
        <recommendedName>
            <fullName evidence="10">tRNA (mnm(5)s(2)U34)-methyltransferase</fullName>
            <ecNumber evidence="10">2.1.1.61</ecNumber>
        </recommendedName>
    </domain>
    <domain>
        <recommendedName>
            <fullName evidence="10">FAD-dependent cmnm(5)s(2)U34 oxidoreductase</fullName>
            <ecNumber evidence="10">1.5.-.-</ecNumber>
        </recommendedName>
    </domain>
</protein>
<dbReference type="RefSeq" id="WP_025421504.1">
    <property type="nucleotide sequence ID" value="NZ_CP006569.1"/>
</dbReference>
<comment type="cofactor">
    <cofactor evidence="10">
        <name>FAD</name>
        <dbReference type="ChEBI" id="CHEBI:57692"/>
    </cofactor>
</comment>
<keyword evidence="9 10" id="KW-0511">Multifunctional enzyme</keyword>
<evidence type="ECO:0000259" key="11">
    <source>
        <dbReference type="Pfam" id="PF01266"/>
    </source>
</evidence>
<gene>
    <name evidence="10" type="primary">mnmC</name>
    <name evidence="13" type="ORF">Sant_1310</name>
</gene>
<comment type="similarity">
    <text evidence="10">In the N-terminal section; belongs to the methyltransferase superfamily. tRNA (mnm(5)s(2)U34)-methyltransferase family.</text>
</comment>
<dbReference type="GO" id="GO:0050660">
    <property type="term" value="F:flavin adenine dinucleotide binding"/>
    <property type="evidence" value="ECO:0007669"/>
    <property type="project" value="UniProtKB-UniRule"/>
</dbReference>
<dbReference type="AlphaFoldDB" id="W0HRF6"/>
<dbReference type="HAMAP" id="MF_01102">
    <property type="entry name" value="MnmC"/>
    <property type="match status" value="1"/>
</dbReference>
<dbReference type="InterPro" id="IPR047785">
    <property type="entry name" value="tRNA_MNMC2"/>
</dbReference>
<dbReference type="InterPro" id="IPR036188">
    <property type="entry name" value="FAD/NAD-bd_sf"/>
</dbReference>
<evidence type="ECO:0000256" key="10">
    <source>
        <dbReference type="HAMAP-Rule" id="MF_01102"/>
    </source>
</evidence>
<keyword evidence="1 10" id="KW-0963">Cytoplasm</keyword>
<dbReference type="GO" id="GO:0004808">
    <property type="term" value="F:tRNA (5-methylaminomethyl-2-thiouridylate)(34)-methyltransferase activity"/>
    <property type="evidence" value="ECO:0007669"/>
    <property type="project" value="UniProtKB-EC"/>
</dbReference>
<accession>W0HRF6</accession>
<keyword evidence="7 10" id="KW-0274">FAD</keyword>
<dbReference type="PANTHER" id="PTHR13847:SF283">
    <property type="entry name" value="TRNA 5-METHYLAMINOMETHYL-2-THIOURIDINE BIOSYNTHESIS BIFUNCTIONAL PROTEIN MNMC"/>
    <property type="match status" value="1"/>
</dbReference>
<dbReference type="EMBL" id="CP006569">
    <property type="protein sequence ID" value="AHF76369.1"/>
    <property type="molecule type" value="Genomic_DNA"/>
</dbReference>
<feature type="region of interest" description="FAD-dependent cmnm(5)s(2)U34 oxidoreductase" evidence="10">
    <location>
        <begin position="270"/>
        <end position="685"/>
    </location>
</feature>
<dbReference type="InterPro" id="IPR029063">
    <property type="entry name" value="SAM-dependent_MTases_sf"/>
</dbReference>
<dbReference type="InterPro" id="IPR008471">
    <property type="entry name" value="MnmC-like_methylTransf"/>
</dbReference>
<dbReference type="SUPFAM" id="SSF51905">
    <property type="entry name" value="FAD/NAD(P)-binding domain"/>
    <property type="match status" value="1"/>
</dbReference>
<dbReference type="FunFam" id="3.40.50.150:FF:000107">
    <property type="entry name" value="tRNA 5-methylaminomethyl-2-thiouridine biosynthesis bifunctional protein MnmC"/>
    <property type="match status" value="1"/>
</dbReference>
<proteinExistence type="inferred from homology"/>
<keyword evidence="2 10" id="KW-0489">Methyltransferase</keyword>
<keyword evidence="6 10" id="KW-0819">tRNA processing</keyword>
<dbReference type="InterPro" id="IPR017610">
    <property type="entry name" value="tRNA_S-uridine_synth_MnmC_C"/>
</dbReference>
<evidence type="ECO:0000256" key="3">
    <source>
        <dbReference type="ARBA" id="ARBA00022630"/>
    </source>
</evidence>
<sequence>MNRHAIVPAVVRWNEQGTPVSQKFDDVYFSNQDGLAETRHVFLNGNGLPARFSHHPRPVFRVAETGFGTGLNFLALWHAFDQHCRQQLITGARRLHFISFEKFPLAPEDLRSALEPWEELAPLARELQTLWPQPLAGYHRLELAQGRVILDIGFGDVNALIPTLDPSLNGGVDAWFLDGFAPAKNPDMWQETLFAAMARLAAPTGSFATFTAAGFVRRGLQQAGFAVTKVNGFGRKREMLTGTRLPRPVPGAAPWYARPAAAVPDDVAIIGGGIASALTALAIQRRGARVTLYCADGQPAQGASGNRQGALYPLLNHRYDALAQFYATAFPYALRCYQQLAAQGLVFEHHWCGVTQLAWDEKSAAKIAQILGAGWPTTLVRPVARKDMAALVGVETGRDGLMYPAGGWLNPAQLTAGALQLAARQGLQTHYRRPVNGLSADGSGGWRLRFADGVEARHATVVLANGQGMSALAPTALLPLYAARGQVSHIPATAPLAALRQVLCFDGYLTPQSPGNASHCLGASYQRGDAGTDYRESEQQQNLQRLRDCLPEAPWLDAVDISGQQARCGVRSAVRDHLPLVGNVPDFEATLRAYANLAQQPPDRAPLPAAPGYANLFMLGGLGSRGLCSAPLAAEIVAAQIFGEPLPVNRTVAQALNPNRFWIRKLLKGREIVQRRPTSPRAEDS</sequence>
<keyword evidence="4 10" id="KW-0808">Transferase</keyword>
<dbReference type="InterPro" id="IPR023032">
    <property type="entry name" value="tRNA_MAMT_biosynth_bifunc_MnmC"/>
</dbReference>
<keyword evidence="3 10" id="KW-0285">Flavoprotein</keyword>
<evidence type="ECO:0000256" key="7">
    <source>
        <dbReference type="ARBA" id="ARBA00022827"/>
    </source>
</evidence>
<dbReference type="EC" id="1.5.-.-" evidence="10"/>
<evidence type="ECO:0000256" key="4">
    <source>
        <dbReference type="ARBA" id="ARBA00022679"/>
    </source>
</evidence>
<dbReference type="Gene3D" id="3.40.50.150">
    <property type="entry name" value="Vaccinia Virus protein VP39"/>
    <property type="match status" value="1"/>
</dbReference>
<reference evidence="13 14" key="1">
    <citation type="journal article" date="2014" name="Genome Biol. Evol.">
        <title>Genome degeneration and adaptation in a nascent stage of symbiosis.</title>
        <authorList>
            <person name="Oakeson K.F."/>
            <person name="Gil R."/>
            <person name="Clayton A.L."/>
            <person name="Dunn D.M."/>
            <person name="von Niederhausern A.C."/>
            <person name="Hamil C."/>
            <person name="Aoyagi A."/>
            <person name="Duval B."/>
            <person name="Baca A."/>
            <person name="Silva F.J."/>
            <person name="Vallier A."/>
            <person name="Jackson D.G."/>
            <person name="Latorre A."/>
            <person name="Weiss R.B."/>
            <person name="Heddi A."/>
            <person name="Moya A."/>
            <person name="Dale C."/>
        </authorList>
    </citation>
    <scope>NUCLEOTIDE SEQUENCE [LARGE SCALE GENOMIC DNA]</scope>
    <source>
        <strain evidence="13 14">HS1</strain>
    </source>
</reference>
<dbReference type="GO" id="GO:0016645">
    <property type="term" value="F:oxidoreductase activity, acting on the CH-NH group of donors"/>
    <property type="evidence" value="ECO:0007669"/>
    <property type="project" value="InterPro"/>
</dbReference>
<dbReference type="KEGG" id="sod:Sant_1310"/>
<comment type="subcellular location">
    <subcellularLocation>
        <location evidence="10">Cytoplasm</location>
    </subcellularLocation>
</comment>
<dbReference type="OrthoDB" id="9786494at2"/>
<dbReference type="GO" id="GO:0005737">
    <property type="term" value="C:cytoplasm"/>
    <property type="evidence" value="ECO:0007669"/>
    <property type="project" value="UniProtKB-SubCell"/>
</dbReference>
<dbReference type="NCBIfam" id="NF002481">
    <property type="entry name" value="PRK01747.1-2"/>
    <property type="match status" value="1"/>
</dbReference>
<feature type="domain" description="MnmC-like methyltransferase" evidence="12">
    <location>
        <begin position="119"/>
        <end position="243"/>
    </location>
</feature>
<keyword evidence="5 10" id="KW-0949">S-adenosyl-L-methionine</keyword>
<evidence type="ECO:0000256" key="2">
    <source>
        <dbReference type="ARBA" id="ARBA00022603"/>
    </source>
</evidence>
<evidence type="ECO:0000256" key="6">
    <source>
        <dbReference type="ARBA" id="ARBA00022694"/>
    </source>
</evidence>
<feature type="region of interest" description="tRNA (mnm(5)s(2)U34)-methyltransferase" evidence="10">
    <location>
        <begin position="1"/>
        <end position="245"/>
    </location>
</feature>
<evidence type="ECO:0000256" key="5">
    <source>
        <dbReference type="ARBA" id="ARBA00022691"/>
    </source>
</evidence>
<evidence type="ECO:0000256" key="1">
    <source>
        <dbReference type="ARBA" id="ARBA00022490"/>
    </source>
</evidence>
<dbReference type="Pfam" id="PF01266">
    <property type="entry name" value="DAO"/>
    <property type="match status" value="1"/>
</dbReference>
<dbReference type="PATRIC" id="fig|1239307.3.peg.1407"/>
<dbReference type="PANTHER" id="PTHR13847">
    <property type="entry name" value="SARCOSINE DEHYDROGENASE-RELATED"/>
    <property type="match status" value="1"/>
</dbReference>
<evidence type="ECO:0000256" key="9">
    <source>
        <dbReference type="ARBA" id="ARBA00023268"/>
    </source>
</evidence>
<dbReference type="HOGENOM" id="CLU_022427_1_0_6"/>
<comment type="catalytic activity">
    <reaction evidence="10">
        <text>5-aminomethyl-2-thiouridine(34) in tRNA + S-adenosyl-L-methionine = 5-methylaminomethyl-2-thiouridine(34) in tRNA + S-adenosyl-L-homocysteine + H(+)</text>
        <dbReference type="Rhea" id="RHEA:19569"/>
        <dbReference type="Rhea" id="RHEA-COMP:10195"/>
        <dbReference type="Rhea" id="RHEA-COMP:10197"/>
        <dbReference type="ChEBI" id="CHEBI:15378"/>
        <dbReference type="ChEBI" id="CHEBI:57856"/>
        <dbReference type="ChEBI" id="CHEBI:59789"/>
        <dbReference type="ChEBI" id="CHEBI:74454"/>
        <dbReference type="ChEBI" id="CHEBI:74455"/>
        <dbReference type="EC" id="2.1.1.61"/>
    </reaction>
</comment>
<comment type="similarity">
    <text evidence="10">In the C-terminal section; belongs to the DAO family.</text>
</comment>
<name>W0HRF6_9GAMM</name>
<evidence type="ECO:0000313" key="13">
    <source>
        <dbReference type="EMBL" id="AHF76369.1"/>
    </source>
</evidence>
<dbReference type="NCBIfam" id="TIGR03197">
    <property type="entry name" value="MnmC_Cterm"/>
    <property type="match status" value="1"/>
</dbReference>
<feature type="domain" description="FAD dependent oxidoreductase" evidence="11">
    <location>
        <begin position="266"/>
        <end position="639"/>
    </location>
</feature>
<comment type="function">
    <text evidence="10">Catalyzes the last two steps in the biosynthesis of 5-methylaminomethyl-2-thiouridine (mnm(5)s(2)U) at the wobble position (U34) in tRNA. Catalyzes the FAD-dependent demodification of cmnm(5)s(2)U34 to nm(5)s(2)U34, followed by the transfer of a methyl group from S-adenosyl-L-methionine to nm(5)s(2)U34, to form mnm(5)s(2)U34.</text>
</comment>
<dbReference type="GO" id="GO:0032259">
    <property type="term" value="P:methylation"/>
    <property type="evidence" value="ECO:0007669"/>
    <property type="project" value="UniProtKB-KW"/>
</dbReference>
<dbReference type="Gene3D" id="3.50.50.60">
    <property type="entry name" value="FAD/NAD(P)-binding domain"/>
    <property type="match status" value="1"/>
</dbReference>
<evidence type="ECO:0000313" key="14">
    <source>
        <dbReference type="Proteomes" id="UP000019028"/>
    </source>
</evidence>
<dbReference type="NCBIfam" id="NF033855">
    <property type="entry name" value="tRNA_MNMC2"/>
    <property type="match status" value="1"/>
</dbReference>
<dbReference type="Pfam" id="PF05430">
    <property type="entry name" value="Methyltransf_30"/>
    <property type="match status" value="1"/>
</dbReference>
<dbReference type="GO" id="GO:0002098">
    <property type="term" value="P:tRNA wobble uridine modification"/>
    <property type="evidence" value="ECO:0007669"/>
    <property type="project" value="TreeGrafter"/>
</dbReference>